<dbReference type="PANTHER" id="PTHR31573:SF4">
    <property type="entry name" value="FE2OG DIOXYGENASE DOMAIN-CONTAINING PROTEIN"/>
    <property type="match status" value="1"/>
</dbReference>
<dbReference type="PANTHER" id="PTHR31573">
    <property type="entry name" value="ALPHA-KETOGLUTARATE-DEPENDENT DIOXYGENASE ALKB HOMOLOG 2"/>
    <property type="match status" value="1"/>
</dbReference>
<dbReference type="Proteomes" id="UP001446871">
    <property type="component" value="Unassembled WGS sequence"/>
</dbReference>
<proteinExistence type="predicted"/>
<protein>
    <recommendedName>
        <fullName evidence="1">Alpha-ketoglutarate-dependent dioxygenase AlkB-like domain-containing protein</fullName>
    </recommendedName>
</protein>
<gene>
    <name evidence="2" type="ORF">PG996_008172</name>
</gene>
<accession>A0ABR1UXA2</accession>
<name>A0ABR1UXA2_9PEZI</name>
<dbReference type="InterPro" id="IPR037151">
    <property type="entry name" value="AlkB-like_sf"/>
</dbReference>
<comment type="caution">
    <text evidence="2">The sequence shown here is derived from an EMBL/GenBank/DDBJ whole genome shotgun (WGS) entry which is preliminary data.</text>
</comment>
<evidence type="ECO:0000313" key="3">
    <source>
        <dbReference type="Proteomes" id="UP001446871"/>
    </source>
</evidence>
<reference evidence="2 3" key="1">
    <citation type="submission" date="2023-01" db="EMBL/GenBank/DDBJ databases">
        <title>Analysis of 21 Apiospora genomes using comparative genomics revels a genus with tremendous synthesis potential of carbohydrate active enzymes and secondary metabolites.</title>
        <authorList>
            <person name="Sorensen T."/>
        </authorList>
    </citation>
    <scope>NUCLEOTIDE SEQUENCE [LARGE SCALE GENOMIC DNA]</scope>
    <source>
        <strain evidence="2 3">CBS 83171</strain>
    </source>
</reference>
<dbReference type="SUPFAM" id="SSF51197">
    <property type="entry name" value="Clavaminate synthase-like"/>
    <property type="match status" value="1"/>
</dbReference>
<sequence length="443" mass="50922">MLCPKCKEPMVVRYKDFPAICAFPRCEMVTERTDENDQPTKTYDESWLAERHDMTRNMPRSYPILPGPAYSMSKGELVRRVNNSNDDDRRPNWEGFTCMHCLKLNSRVHWNRLECSKCGRSSPYGMPDFTFDELVSSEWRDFTTNSKVPDLEYNDHVRMTPINVHPDRVTRMFRFDPDNFVLSIIPKESAIKRYKDMFEKLWSGVQDGTIPIRRCPVNAKVKGQLTSFLATNFSEPYLAKMKTDTTPFNEAPDVIRQLREELATVIQKVLGTRPEFNEGLVIGNYPKMKMGWHSDGEKGVGPVVASISFGGLAMMEFVMTSGSLLGKLGSYYDYDIILPGCLEEEKKRALLRRRESGELTEEQYRRLFKKLVDGITPPPKTHKPILTMPLPGSGSIMVQVGPSLNKRYLHTVKHQGMARLVFTCRSIEHEEHVAQPPKKRQKI</sequence>
<keyword evidence="3" id="KW-1185">Reference proteome</keyword>
<dbReference type="InterPro" id="IPR027450">
    <property type="entry name" value="AlkB-like"/>
</dbReference>
<feature type="domain" description="Alpha-ketoglutarate-dependent dioxygenase AlkB-like" evidence="1">
    <location>
        <begin position="213"/>
        <end position="414"/>
    </location>
</feature>
<dbReference type="InterPro" id="IPR032852">
    <property type="entry name" value="ALKBH2"/>
</dbReference>
<evidence type="ECO:0000313" key="2">
    <source>
        <dbReference type="EMBL" id="KAK8063520.1"/>
    </source>
</evidence>
<organism evidence="2 3">
    <name type="scientific">Apiospora saccharicola</name>
    <dbReference type="NCBI Taxonomy" id="335842"/>
    <lineage>
        <taxon>Eukaryota</taxon>
        <taxon>Fungi</taxon>
        <taxon>Dikarya</taxon>
        <taxon>Ascomycota</taxon>
        <taxon>Pezizomycotina</taxon>
        <taxon>Sordariomycetes</taxon>
        <taxon>Xylariomycetidae</taxon>
        <taxon>Amphisphaeriales</taxon>
        <taxon>Apiosporaceae</taxon>
        <taxon>Apiospora</taxon>
    </lineage>
</organism>
<evidence type="ECO:0000259" key="1">
    <source>
        <dbReference type="Pfam" id="PF13532"/>
    </source>
</evidence>
<dbReference type="Pfam" id="PF13532">
    <property type="entry name" value="2OG-FeII_Oxy_2"/>
    <property type="match status" value="1"/>
</dbReference>
<dbReference type="Gene3D" id="2.60.120.590">
    <property type="entry name" value="Alpha-ketoglutarate-dependent dioxygenase AlkB-like"/>
    <property type="match status" value="1"/>
</dbReference>
<dbReference type="EMBL" id="JAQQWM010000005">
    <property type="protein sequence ID" value="KAK8063520.1"/>
    <property type="molecule type" value="Genomic_DNA"/>
</dbReference>